<dbReference type="AlphaFoldDB" id="A0A0C3S7P2"/>
<protein>
    <recommendedName>
        <fullName evidence="6">Phenylacetyl-CoA ligase</fullName>
    </recommendedName>
</protein>
<evidence type="ECO:0000313" key="4">
    <source>
        <dbReference type="EMBL" id="KIP12561.1"/>
    </source>
</evidence>
<dbReference type="InterPro" id="IPR000873">
    <property type="entry name" value="AMP-dep_synth/lig_dom"/>
</dbReference>
<feature type="transmembrane region" description="Helical" evidence="1">
    <location>
        <begin position="258"/>
        <end position="280"/>
    </location>
</feature>
<dbReference type="STRING" id="745531.A0A0C3S7P2"/>
<dbReference type="Pfam" id="PF00501">
    <property type="entry name" value="AMP-binding"/>
    <property type="match status" value="1"/>
</dbReference>
<keyword evidence="1" id="KW-0812">Transmembrane</keyword>
<dbReference type="Gene3D" id="3.30.300.30">
    <property type="match status" value="1"/>
</dbReference>
<reference evidence="4 5" key="1">
    <citation type="journal article" date="2014" name="PLoS Genet.">
        <title>Analysis of the Phlebiopsis gigantea genome, transcriptome and secretome provides insight into its pioneer colonization strategies of wood.</title>
        <authorList>
            <person name="Hori C."/>
            <person name="Ishida T."/>
            <person name="Igarashi K."/>
            <person name="Samejima M."/>
            <person name="Suzuki H."/>
            <person name="Master E."/>
            <person name="Ferreira P."/>
            <person name="Ruiz-Duenas F.J."/>
            <person name="Held B."/>
            <person name="Canessa P."/>
            <person name="Larrondo L.F."/>
            <person name="Schmoll M."/>
            <person name="Druzhinina I.S."/>
            <person name="Kubicek C.P."/>
            <person name="Gaskell J.A."/>
            <person name="Kersten P."/>
            <person name="St John F."/>
            <person name="Glasner J."/>
            <person name="Sabat G."/>
            <person name="Splinter BonDurant S."/>
            <person name="Syed K."/>
            <person name="Yadav J."/>
            <person name="Mgbeahuruike A.C."/>
            <person name="Kovalchuk A."/>
            <person name="Asiegbu F.O."/>
            <person name="Lackner G."/>
            <person name="Hoffmeister D."/>
            <person name="Rencoret J."/>
            <person name="Gutierrez A."/>
            <person name="Sun H."/>
            <person name="Lindquist E."/>
            <person name="Barry K."/>
            <person name="Riley R."/>
            <person name="Grigoriev I.V."/>
            <person name="Henrissat B."/>
            <person name="Kues U."/>
            <person name="Berka R.M."/>
            <person name="Martinez A.T."/>
            <person name="Covert S.F."/>
            <person name="Blanchette R.A."/>
            <person name="Cullen D."/>
        </authorList>
    </citation>
    <scope>NUCLEOTIDE SEQUENCE [LARGE SCALE GENOMIC DNA]</scope>
    <source>
        <strain evidence="4 5">11061_1 CR5-6</strain>
    </source>
</reference>
<dbReference type="SUPFAM" id="SSF56801">
    <property type="entry name" value="Acetyl-CoA synthetase-like"/>
    <property type="match status" value="1"/>
</dbReference>
<accession>A0A0C3S7P2</accession>
<dbReference type="Gene3D" id="3.40.50.980">
    <property type="match status" value="2"/>
</dbReference>
<keyword evidence="1" id="KW-0472">Membrane</keyword>
<dbReference type="Gene3D" id="2.30.38.10">
    <property type="entry name" value="Luciferase, Domain 3"/>
    <property type="match status" value="1"/>
</dbReference>
<gene>
    <name evidence="4" type="ORF">PHLGIDRAFT_124084</name>
</gene>
<evidence type="ECO:0000256" key="1">
    <source>
        <dbReference type="SAM" id="Phobius"/>
    </source>
</evidence>
<dbReference type="InterPro" id="IPR020845">
    <property type="entry name" value="AMP-binding_CS"/>
</dbReference>
<dbReference type="HOGENOM" id="CLU_000022_59_2_1"/>
<dbReference type="EMBL" id="KN840439">
    <property type="protein sequence ID" value="KIP12561.1"/>
    <property type="molecule type" value="Genomic_DNA"/>
</dbReference>
<feature type="domain" description="AMP-dependent synthetase/ligase" evidence="2">
    <location>
        <begin position="48"/>
        <end position="418"/>
    </location>
</feature>
<evidence type="ECO:0000259" key="3">
    <source>
        <dbReference type="Pfam" id="PF13193"/>
    </source>
</evidence>
<feature type="domain" description="AMP-binding enzyme C-terminal" evidence="3">
    <location>
        <begin position="474"/>
        <end position="561"/>
    </location>
</feature>
<proteinExistence type="predicted"/>
<evidence type="ECO:0008006" key="6">
    <source>
        <dbReference type="Google" id="ProtNLM"/>
    </source>
</evidence>
<dbReference type="InterPro" id="IPR045851">
    <property type="entry name" value="AMP-bd_C_sf"/>
</dbReference>
<dbReference type="InterPro" id="IPR025110">
    <property type="entry name" value="AMP-bd_C"/>
</dbReference>
<dbReference type="PROSITE" id="PS00455">
    <property type="entry name" value="AMP_BINDING"/>
    <property type="match status" value="1"/>
</dbReference>
<dbReference type="Pfam" id="PF13193">
    <property type="entry name" value="AMP-binding_C"/>
    <property type="match status" value="1"/>
</dbReference>
<dbReference type="GO" id="GO:0016405">
    <property type="term" value="F:CoA-ligase activity"/>
    <property type="evidence" value="ECO:0007669"/>
    <property type="project" value="TreeGrafter"/>
</dbReference>
<dbReference type="CDD" id="cd05911">
    <property type="entry name" value="Firefly_Luc_like"/>
    <property type="match status" value="1"/>
</dbReference>
<dbReference type="Proteomes" id="UP000053257">
    <property type="component" value="Unassembled WGS sequence"/>
</dbReference>
<keyword evidence="1" id="KW-1133">Transmembrane helix</keyword>
<name>A0A0C3S7P2_PHLG1</name>
<evidence type="ECO:0000259" key="2">
    <source>
        <dbReference type="Pfam" id="PF00501"/>
    </source>
</evidence>
<evidence type="ECO:0000313" key="5">
    <source>
        <dbReference type="Proteomes" id="UP000053257"/>
    </source>
</evidence>
<dbReference type="PANTHER" id="PTHR24096:SF422">
    <property type="entry name" value="BCDNA.GH02901"/>
    <property type="match status" value="1"/>
</dbReference>
<sequence length="584" mass="64594">MGQKVIDFVAPSGALPHVPDDVTLPQFILDSWHPTRPLNTHSNPVFIEDSTAREVHFPEVRARTFGLANEMKSRWDLGEGDVVCIFSPNHIDYPTCVWGTHRLGAIVTTSNPAYTADELSYQLKLTKATVMFSCTASLQIAEEACRASGIPPERIVVLDSPPHYAGPYPTLDNLVKSGLEKHPQFTERRLSPGEGKKKIALLNFSSGTTGRPKAVSISHYAVVANVIQIAYYGQANENYGPATRYRPGQVALAVLPFYHIYALIIIMQFYVYAGFTVVVMPRFRLESMLKNIERYRINHLLLVPPMVVLLSKDPIVKNYDLTSVTFCMSGAAPLSAELTKQFSERLPGSAIGQGYGMTETATSVTFPQVDMKIGTLGSSGALLHGDTCRVRKPDGTWATFNEPGELFVKGPSIATCYLHNDVATKETFVYMDGDPDRWVRTGDEVVINEKMEVFVLDRIKEIMKVKGFQVAPAELEGHLLEHPDVGDACVVGIPDDYSGEVPLAFIMPSHDAQQRLKKDPSESGKIKQAIIKHVADHKVHYKRLAGGVTFVDSIPKNPSGKLLRRFLREKAKEMVATKSTKPKL</sequence>
<keyword evidence="5" id="KW-1185">Reference proteome</keyword>
<dbReference type="PANTHER" id="PTHR24096">
    <property type="entry name" value="LONG-CHAIN-FATTY-ACID--COA LIGASE"/>
    <property type="match status" value="1"/>
</dbReference>
<organism evidence="4 5">
    <name type="scientific">Phlebiopsis gigantea (strain 11061_1 CR5-6)</name>
    <name type="common">White-rot fungus</name>
    <name type="synonym">Peniophora gigantea</name>
    <dbReference type="NCBI Taxonomy" id="745531"/>
    <lineage>
        <taxon>Eukaryota</taxon>
        <taxon>Fungi</taxon>
        <taxon>Dikarya</taxon>
        <taxon>Basidiomycota</taxon>
        <taxon>Agaricomycotina</taxon>
        <taxon>Agaricomycetes</taxon>
        <taxon>Polyporales</taxon>
        <taxon>Phanerochaetaceae</taxon>
        <taxon>Phlebiopsis</taxon>
    </lineage>
</organism>
<dbReference type="OrthoDB" id="6509636at2759"/>